<comment type="caution">
    <text evidence="2">The sequence shown here is derived from an EMBL/GenBank/DDBJ whole genome shotgun (WGS) entry which is preliminary data.</text>
</comment>
<keyword evidence="1" id="KW-0472">Membrane</keyword>
<dbReference type="Proteomes" id="UP000034302">
    <property type="component" value="Unassembled WGS sequence"/>
</dbReference>
<organism evidence="2 3">
    <name type="scientific">candidate division WS6 bacterium GW2011_GWC1_33_20</name>
    <dbReference type="NCBI Taxonomy" id="1619089"/>
    <lineage>
        <taxon>Bacteria</taxon>
        <taxon>Candidatus Dojkabacteria</taxon>
    </lineage>
</organism>
<keyword evidence="1" id="KW-1133">Transmembrane helix</keyword>
<name>A0A0F9ZK42_9BACT</name>
<dbReference type="EMBL" id="LBOV01000002">
    <property type="protein sequence ID" value="KKP44509.1"/>
    <property type="molecule type" value="Genomic_DNA"/>
</dbReference>
<accession>A0A0F9ZK42</accession>
<feature type="transmembrane region" description="Helical" evidence="1">
    <location>
        <begin position="7"/>
        <end position="25"/>
    </location>
</feature>
<gene>
    <name evidence="2" type="ORF">UR34_C0002G0012</name>
</gene>
<reference evidence="2 3" key="1">
    <citation type="journal article" date="2015" name="Nature">
        <title>rRNA introns, odd ribosomes, and small enigmatic genomes across a large radiation of phyla.</title>
        <authorList>
            <person name="Brown C.T."/>
            <person name="Hug L.A."/>
            <person name="Thomas B.C."/>
            <person name="Sharon I."/>
            <person name="Castelle C.J."/>
            <person name="Singh A."/>
            <person name="Wilkins M.J."/>
            <person name="Williams K.H."/>
            <person name="Banfield J.F."/>
        </authorList>
    </citation>
    <scope>NUCLEOTIDE SEQUENCE [LARGE SCALE GENOMIC DNA]</scope>
</reference>
<evidence type="ECO:0000313" key="2">
    <source>
        <dbReference type="EMBL" id="KKP44509.1"/>
    </source>
</evidence>
<sequence>MTNKERIAVLTIFIPVLGFAFIGAFKSLVDIDDDSRQGNAIFSVDSKGVKVNLRSISYESGQKGYSKMVLMLSEVLEIPEDDILLSLEGGLKPSELLATNGILLSDLAEDYNFDIVGKSELVLFRA</sequence>
<protein>
    <submittedName>
        <fullName evidence="2">Uncharacterized protein</fullName>
    </submittedName>
</protein>
<keyword evidence="1" id="KW-0812">Transmembrane</keyword>
<evidence type="ECO:0000256" key="1">
    <source>
        <dbReference type="SAM" id="Phobius"/>
    </source>
</evidence>
<proteinExistence type="predicted"/>
<dbReference type="AlphaFoldDB" id="A0A0F9ZK42"/>
<evidence type="ECO:0000313" key="3">
    <source>
        <dbReference type="Proteomes" id="UP000034302"/>
    </source>
</evidence>